<name>A0A7W7KE67_9SPHN</name>
<organism evidence="2 3">
    <name type="scientific">Novosphingobium chloroacetimidivorans</name>
    <dbReference type="NCBI Taxonomy" id="1428314"/>
    <lineage>
        <taxon>Bacteria</taxon>
        <taxon>Pseudomonadati</taxon>
        <taxon>Pseudomonadota</taxon>
        <taxon>Alphaproteobacteria</taxon>
        <taxon>Sphingomonadales</taxon>
        <taxon>Sphingomonadaceae</taxon>
        <taxon>Novosphingobium</taxon>
    </lineage>
</organism>
<protein>
    <submittedName>
        <fullName evidence="2">Uncharacterized protein</fullName>
    </submittedName>
</protein>
<gene>
    <name evidence="2" type="ORF">HNO88_004211</name>
</gene>
<sequence length="74" mass="8272">MSASHYRRWMGDGCATKLIGWVITVSGVWTVIYGLTRPEQSFHVRATVCLGIAIFLTGTGLLNHIGWRARTRSH</sequence>
<evidence type="ECO:0000256" key="1">
    <source>
        <dbReference type="SAM" id="Phobius"/>
    </source>
</evidence>
<evidence type="ECO:0000313" key="2">
    <source>
        <dbReference type="EMBL" id="MBB4860865.1"/>
    </source>
</evidence>
<evidence type="ECO:0000313" key="3">
    <source>
        <dbReference type="Proteomes" id="UP000555448"/>
    </source>
</evidence>
<keyword evidence="1" id="KW-0472">Membrane</keyword>
<dbReference type="Proteomes" id="UP000555448">
    <property type="component" value="Unassembled WGS sequence"/>
</dbReference>
<keyword evidence="1" id="KW-1133">Transmembrane helix</keyword>
<proteinExistence type="predicted"/>
<keyword evidence="1" id="KW-0812">Transmembrane</keyword>
<feature type="transmembrane region" description="Helical" evidence="1">
    <location>
        <begin position="18"/>
        <end position="36"/>
    </location>
</feature>
<keyword evidence="3" id="KW-1185">Reference proteome</keyword>
<dbReference type="AlphaFoldDB" id="A0A7W7KE67"/>
<accession>A0A7W7KE67</accession>
<feature type="transmembrane region" description="Helical" evidence="1">
    <location>
        <begin position="42"/>
        <end position="62"/>
    </location>
</feature>
<reference evidence="2 3" key="1">
    <citation type="submission" date="2020-08" db="EMBL/GenBank/DDBJ databases">
        <title>Functional genomics of gut bacteria from endangered species of beetles.</title>
        <authorList>
            <person name="Carlos-Shanley C."/>
        </authorList>
    </citation>
    <scope>NUCLEOTIDE SEQUENCE [LARGE SCALE GENOMIC DNA]</scope>
    <source>
        <strain evidence="2 3">S00245</strain>
    </source>
</reference>
<dbReference type="EMBL" id="JACHLR010000035">
    <property type="protein sequence ID" value="MBB4860865.1"/>
    <property type="molecule type" value="Genomic_DNA"/>
</dbReference>
<comment type="caution">
    <text evidence="2">The sequence shown here is derived from an EMBL/GenBank/DDBJ whole genome shotgun (WGS) entry which is preliminary data.</text>
</comment>